<reference evidence="9 10" key="1">
    <citation type="submission" date="2015-06" db="EMBL/GenBank/DDBJ databases">
        <authorList>
            <person name="Wibberg Daniel"/>
        </authorList>
    </citation>
    <scope>NUCLEOTIDE SEQUENCE [LARGE SCALE GENOMIC DNA]</scope>
    <source>
        <strain evidence="9 10">T3/55T</strain>
    </source>
</reference>
<proteinExistence type="inferred from homology"/>
<evidence type="ECO:0000256" key="2">
    <source>
        <dbReference type="ARBA" id="ARBA00022448"/>
    </source>
</evidence>
<evidence type="ECO:0000256" key="7">
    <source>
        <dbReference type="RuleBase" id="RU363032"/>
    </source>
</evidence>
<comment type="similarity">
    <text evidence="7">Belongs to the binding-protein-dependent transport system permease family.</text>
</comment>
<dbReference type="GO" id="GO:0042918">
    <property type="term" value="P:alkanesulfonate transmembrane transport"/>
    <property type="evidence" value="ECO:0007669"/>
    <property type="project" value="UniProtKB-ARBA"/>
</dbReference>
<dbReference type="CDD" id="cd06261">
    <property type="entry name" value="TM_PBP2"/>
    <property type="match status" value="1"/>
</dbReference>
<feature type="transmembrane region" description="Helical" evidence="7">
    <location>
        <begin position="63"/>
        <end position="85"/>
    </location>
</feature>
<dbReference type="FunFam" id="1.10.3720.10:FF:000003">
    <property type="entry name" value="Aliphatic sulfonate ABC transporter permease"/>
    <property type="match status" value="1"/>
</dbReference>
<evidence type="ECO:0000313" key="9">
    <source>
        <dbReference type="EMBL" id="CRZ33983.1"/>
    </source>
</evidence>
<feature type="transmembrane region" description="Helical" evidence="7">
    <location>
        <begin position="220"/>
        <end position="239"/>
    </location>
</feature>
<gene>
    <name evidence="9" type="ORF">HHT355_0780</name>
</gene>
<evidence type="ECO:0000256" key="3">
    <source>
        <dbReference type="ARBA" id="ARBA00022475"/>
    </source>
</evidence>
<dbReference type="SUPFAM" id="SSF161098">
    <property type="entry name" value="MetI-like"/>
    <property type="match status" value="1"/>
</dbReference>
<keyword evidence="6 7" id="KW-0472">Membrane</keyword>
<accession>A0A0H5SUJ3</accession>
<evidence type="ECO:0000256" key="1">
    <source>
        <dbReference type="ARBA" id="ARBA00004651"/>
    </source>
</evidence>
<feature type="domain" description="ABC transmembrane type-1" evidence="8">
    <location>
        <begin position="59"/>
        <end position="239"/>
    </location>
</feature>
<dbReference type="Proteomes" id="UP000236497">
    <property type="component" value="Unassembled WGS sequence"/>
</dbReference>
<sequence length="258" mass="28014">MMNILKKAVKAVVSISVLILIWELFVLTGRFEKSLLPSPAVVFTGIAKMIMDGTLFTNLKVSIARFLAGYLAAALAGVAFGLLLGWNKKVWAFIDPVIQVLRPISPIAWFPFIVLWFGIGDAPAVVIIFIAAFFPILLSTVSGVGNVDAIYMKVADNFGIKQPGLLFKIVFPSAFPHIANGLHLALGSAWVFLVAGEMVGAQSGLGFMIIDARNSLKSDLVLAGIIIIGVLGLLLDRLIRLLENRIKRQWGVISEERN</sequence>
<keyword evidence="5 7" id="KW-1133">Transmembrane helix</keyword>
<organism evidence="9 10">
    <name type="scientific">Herbinix hemicellulosilytica</name>
    <dbReference type="NCBI Taxonomy" id="1564487"/>
    <lineage>
        <taxon>Bacteria</taxon>
        <taxon>Bacillati</taxon>
        <taxon>Bacillota</taxon>
        <taxon>Clostridia</taxon>
        <taxon>Lachnospirales</taxon>
        <taxon>Lachnospiraceae</taxon>
        <taxon>Herbinix</taxon>
    </lineage>
</organism>
<keyword evidence="4 7" id="KW-0812">Transmembrane</keyword>
<feature type="transmembrane region" description="Helical" evidence="7">
    <location>
        <begin position="125"/>
        <end position="144"/>
    </location>
</feature>
<dbReference type="PANTHER" id="PTHR30151:SF0">
    <property type="entry name" value="ABC TRANSPORTER PERMEASE PROTEIN MJ0413-RELATED"/>
    <property type="match status" value="1"/>
</dbReference>
<keyword evidence="2 7" id="KW-0813">Transport</keyword>
<evidence type="ECO:0000256" key="5">
    <source>
        <dbReference type="ARBA" id="ARBA00022989"/>
    </source>
</evidence>
<dbReference type="GO" id="GO:0005886">
    <property type="term" value="C:plasma membrane"/>
    <property type="evidence" value="ECO:0007669"/>
    <property type="project" value="UniProtKB-SubCell"/>
</dbReference>
<dbReference type="InterPro" id="IPR000515">
    <property type="entry name" value="MetI-like"/>
</dbReference>
<dbReference type="InterPro" id="IPR035906">
    <property type="entry name" value="MetI-like_sf"/>
</dbReference>
<evidence type="ECO:0000259" key="8">
    <source>
        <dbReference type="PROSITE" id="PS50928"/>
    </source>
</evidence>
<dbReference type="EMBL" id="CVTD020000010">
    <property type="protein sequence ID" value="CRZ33983.1"/>
    <property type="molecule type" value="Genomic_DNA"/>
</dbReference>
<dbReference type="Pfam" id="PF00528">
    <property type="entry name" value="BPD_transp_1"/>
    <property type="match status" value="1"/>
</dbReference>
<feature type="transmembrane region" description="Helical" evidence="7">
    <location>
        <begin position="12"/>
        <end position="31"/>
    </location>
</feature>
<dbReference type="PROSITE" id="PS50928">
    <property type="entry name" value="ABC_TM1"/>
    <property type="match status" value="1"/>
</dbReference>
<feature type="transmembrane region" description="Helical" evidence="7">
    <location>
        <begin position="97"/>
        <end position="119"/>
    </location>
</feature>
<dbReference type="PANTHER" id="PTHR30151">
    <property type="entry name" value="ALKANE SULFONATE ABC TRANSPORTER-RELATED, MEMBRANE SUBUNIT"/>
    <property type="match status" value="1"/>
</dbReference>
<evidence type="ECO:0000256" key="4">
    <source>
        <dbReference type="ARBA" id="ARBA00022692"/>
    </source>
</evidence>
<name>A0A0H5SUJ3_HERHM</name>
<protein>
    <recommendedName>
        <fullName evidence="8">ABC transmembrane type-1 domain-containing protein</fullName>
    </recommendedName>
</protein>
<dbReference type="Gene3D" id="1.10.3720.10">
    <property type="entry name" value="MetI-like"/>
    <property type="match status" value="1"/>
</dbReference>
<evidence type="ECO:0000256" key="6">
    <source>
        <dbReference type="ARBA" id="ARBA00023136"/>
    </source>
</evidence>
<comment type="subcellular location">
    <subcellularLocation>
        <location evidence="1 7">Cell membrane</location>
        <topology evidence="1 7">Multi-pass membrane protein</topology>
    </subcellularLocation>
</comment>
<evidence type="ECO:0000313" key="10">
    <source>
        <dbReference type="Proteomes" id="UP000236497"/>
    </source>
</evidence>
<dbReference type="RefSeq" id="WP_330413979.1">
    <property type="nucleotide sequence ID" value="NZ_QNRW01000008.1"/>
</dbReference>
<dbReference type="AlphaFoldDB" id="A0A0H5SUJ3"/>
<keyword evidence="3" id="KW-1003">Cell membrane</keyword>
<keyword evidence="10" id="KW-1185">Reference proteome</keyword>